<comment type="cofactor">
    <cofactor evidence="1 11">
        <name>Mg(2+)</name>
        <dbReference type="ChEBI" id="CHEBI:18420"/>
    </cofactor>
</comment>
<accession>A0A7X3G8A3</accession>
<dbReference type="Pfam" id="PF13735">
    <property type="entry name" value="tRNA_NucTran2_2"/>
    <property type="match status" value="1"/>
</dbReference>
<evidence type="ECO:0000256" key="2">
    <source>
        <dbReference type="ARBA" id="ARBA00022679"/>
    </source>
</evidence>
<feature type="binding site" evidence="11">
    <location>
        <position position="162"/>
    </location>
    <ligand>
        <name>CTP</name>
        <dbReference type="ChEBI" id="CHEBI:37563"/>
    </ligand>
</feature>
<sequence>MKLTSLPSEFQKALPILRKIQEAGYQAYFVGGCVRDVLLNHTIHDVDIASSAYPQEIKELFERTVDVGIEHGTVLVLEGGQEYEITTFRTEEAYVDYRRPSQVHFVRSLDEDLKRRDFTINALALDSEGNLVDLFQGLEDLQTGVIRAVGLASERFQEDALRIMRGFRFQASLDFELETETFAAMTVCAPLLEKIAIERIFIEFEKLLLTGAWTRGLASLLQAKAYLYLPGFDSEAQALFSFLEKMRDDFCFTSSAQAWAGLLYHFTNKQAAPILKAWKTSREFQKQVLQLLEILSKREAGRLSAWDCYLYQEELLYQAEDLRAALGLTTDHSYLETSLAVLPIRDKHEILVTGRTLMQEEGIQPGPRMGQVLKEVELAIVTGELLNEKAAILAFVKERLND</sequence>
<evidence type="ECO:0000256" key="7">
    <source>
        <dbReference type="ARBA" id="ARBA00022800"/>
    </source>
</evidence>
<keyword evidence="7 11" id="KW-0692">RNA repair</keyword>
<name>A0A7X3G8A3_9STRE</name>
<feature type="binding site" evidence="11">
    <location>
        <position position="32"/>
    </location>
    <ligand>
        <name>CTP</name>
        <dbReference type="ChEBI" id="CHEBI:37563"/>
    </ligand>
</feature>
<dbReference type="SUPFAM" id="SSF81891">
    <property type="entry name" value="Poly A polymerase C-terminal region-like"/>
    <property type="match status" value="1"/>
</dbReference>
<dbReference type="NCBIfam" id="NF009814">
    <property type="entry name" value="PRK13299.1"/>
    <property type="match status" value="1"/>
</dbReference>
<evidence type="ECO:0000256" key="4">
    <source>
        <dbReference type="ARBA" id="ARBA00022695"/>
    </source>
</evidence>
<dbReference type="EMBL" id="WSRS01000028">
    <property type="protein sequence ID" value="MVX58850.1"/>
    <property type="molecule type" value="Genomic_DNA"/>
</dbReference>
<dbReference type="CDD" id="cd05398">
    <property type="entry name" value="NT_ClassII-CCAase"/>
    <property type="match status" value="1"/>
</dbReference>
<feature type="domain" description="Poly A polymerase head" evidence="12">
    <location>
        <begin position="27"/>
        <end position="147"/>
    </location>
</feature>
<dbReference type="EC" id="2.7.7.72" evidence="11"/>
<comment type="caution">
    <text evidence="15">The sequence shown here is derived from an EMBL/GenBank/DDBJ whole genome shotgun (WGS) entry which is preliminary data.</text>
</comment>
<dbReference type="GO" id="GO:0005524">
    <property type="term" value="F:ATP binding"/>
    <property type="evidence" value="ECO:0007669"/>
    <property type="project" value="UniProtKB-UniRule"/>
</dbReference>
<dbReference type="InterPro" id="IPR032810">
    <property type="entry name" value="CCA-adding_enz_C"/>
</dbReference>
<dbReference type="GO" id="GO:0042245">
    <property type="term" value="P:RNA repair"/>
    <property type="evidence" value="ECO:0007669"/>
    <property type="project" value="UniProtKB-KW"/>
</dbReference>
<dbReference type="SUPFAM" id="SSF81301">
    <property type="entry name" value="Nucleotidyltransferase"/>
    <property type="match status" value="1"/>
</dbReference>
<feature type="binding site" evidence="11">
    <location>
        <position position="45"/>
    </location>
    <ligand>
        <name>Mg(2+)</name>
        <dbReference type="ChEBI" id="CHEBI:18420"/>
    </ligand>
</feature>
<feature type="binding site" evidence="11">
    <location>
        <position position="47"/>
    </location>
    <ligand>
        <name>Mg(2+)</name>
        <dbReference type="ChEBI" id="CHEBI:18420"/>
    </ligand>
</feature>
<keyword evidence="10 11" id="KW-0694">RNA-binding</keyword>
<protein>
    <recommendedName>
        <fullName evidence="11">CCA-adding enzyme</fullName>
        <ecNumber evidence="11">2.7.7.72</ecNumber>
    </recommendedName>
    <alternativeName>
        <fullName evidence="11">CCA tRNA nucleotidyltransferase</fullName>
    </alternativeName>
    <alternativeName>
        <fullName evidence="11">tRNA CCA-pyrophosphorylase</fullName>
    </alternativeName>
    <alternativeName>
        <fullName evidence="11">tRNA adenylyl-/cytidylyl- transferase</fullName>
    </alternativeName>
    <alternativeName>
        <fullName evidence="11">tRNA nucleotidyltransferase</fullName>
    </alternativeName>
    <alternativeName>
        <fullName evidence="11">tRNA-NT</fullName>
    </alternativeName>
</protein>
<feature type="binding site" evidence="11">
    <location>
        <position position="35"/>
    </location>
    <ligand>
        <name>ATP</name>
        <dbReference type="ChEBI" id="CHEBI:30616"/>
    </ligand>
</feature>
<evidence type="ECO:0000256" key="6">
    <source>
        <dbReference type="ARBA" id="ARBA00022741"/>
    </source>
</evidence>
<dbReference type="GO" id="GO:0000049">
    <property type="term" value="F:tRNA binding"/>
    <property type="evidence" value="ECO:0007669"/>
    <property type="project" value="UniProtKB-UniRule"/>
</dbReference>
<dbReference type="PANTHER" id="PTHR46173">
    <property type="entry name" value="CCA TRNA NUCLEOTIDYLTRANSFERASE 1, MITOCHONDRIAL"/>
    <property type="match status" value="1"/>
</dbReference>
<evidence type="ECO:0000313" key="16">
    <source>
        <dbReference type="Proteomes" id="UP000461595"/>
    </source>
</evidence>
<dbReference type="GO" id="GO:0004810">
    <property type="term" value="F:CCA tRNA nucleotidyltransferase activity"/>
    <property type="evidence" value="ECO:0007669"/>
    <property type="project" value="UniProtKB-UniRule"/>
</dbReference>
<evidence type="ECO:0000313" key="15">
    <source>
        <dbReference type="EMBL" id="MVX58850.1"/>
    </source>
</evidence>
<dbReference type="GO" id="GO:0000287">
    <property type="term" value="F:magnesium ion binding"/>
    <property type="evidence" value="ECO:0007669"/>
    <property type="project" value="UniProtKB-UniRule"/>
</dbReference>
<dbReference type="Pfam" id="PF01743">
    <property type="entry name" value="PolyA_pol"/>
    <property type="match status" value="1"/>
</dbReference>
<dbReference type="OrthoDB" id="9805698at2"/>
<evidence type="ECO:0000259" key="14">
    <source>
        <dbReference type="Pfam" id="PF13735"/>
    </source>
</evidence>
<keyword evidence="6 11" id="KW-0547">Nucleotide-binding</keyword>
<keyword evidence="9 11" id="KW-0460">Magnesium</keyword>
<feature type="binding site" evidence="11">
    <location>
        <position position="165"/>
    </location>
    <ligand>
        <name>CTP</name>
        <dbReference type="ChEBI" id="CHEBI:37563"/>
    </ligand>
</feature>
<gene>
    <name evidence="11" type="primary">cca</name>
    <name evidence="15" type="ORF">E5983_04205</name>
</gene>
<evidence type="ECO:0000256" key="11">
    <source>
        <dbReference type="HAMAP-Rule" id="MF_01263"/>
    </source>
</evidence>
<dbReference type="PROSITE" id="PS51257">
    <property type="entry name" value="PROKAR_LIPOPROTEIN"/>
    <property type="match status" value="1"/>
</dbReference>
<evidence type="ECO:0000256" key="1">
    <source>
        <dbReference type="ARBA" id="ARBA00001946"/>
    </source>
</evidence>
<comment type="function">
    <text evidence="11">Catalyzes the addition and repair of the essential 3'-terminal CCA sequence in tRNAs without using a nucleic acid template. Adds these three nucleotides in the order of C, C, and A to the tRNA nucleotide-73, using CTP and ATP as substrates and producing inorganic pyrophosphate. tRNA 3'-terminal CCA addition is required both for tRNA processing and repair. Also involved in tRNA surveillance by mediating tandem CCA addition to generate a CCACCA at the 3' terminus of unstable tRNAs. While stable tRNAs receive only 3'-terminal CCA, unstable tRNAs are marked with CCACCA and rapidly degraded.</text>
</comment>
<evidence type="ECO:0000256" key="8">
    <source>
        <dbReference type="ARBA" id="ARBA00022840"/>
    </source>
</evidence>
<dbReference type="InterPro" id="IPR050264">
    <property type="entry name" value="Bact_CCA-adding_enz_type3_sf"/>
</dbReference>
<feature type="domain" description="CCA-adding enzyme C-terminal" evidence="14">
    <location>
        <begin position="252"/>
        <end position="396"/>
    </location>
</feature>
<comment type="catalytic activity">
    <reaction evidence="11">
        <text>a tRNA precursor + 2 CTP + ATP = a tRNA with a 3' CCA end + 3 diphosphate</text>
        <dbReference type="Rhea" id="RHEA:14433"/>
        <dbReference type="Rhea" id="RHEA-COMP:10465"/>
        <dbReference type="Rhea" id="RHEA-COMP:10468"/>
        <dbReference type="ChEBI" id="CHEBI:30616"/>
        <dbReference type="ChEBI" id="CHEBI:33019"/>
        <dbReference type="ChEBI" id="CHEBI:37563"/>
        <dbReference type="ChEBI" id="CHEBI:74896"/>
        <dbReference type="ChEBI" id="CHEBI:83071"/>
        <dbReference type="EC" id="2.7.7.72"/>
    </reaction>
</comment>
<evidence type="ECO:0000259" key="12">
    <source>
        <dbReference type="Pfam" id="PF01743"/>
    </source>
</evidence>
<evidence type="ECO:0000256" key="9">
    <source>
        <dbReference type="ARBA" id="ARBA00022842"/>
    </source>
</evidence>
<dbReference type="Gene3D" id="3.30.460.10">
    <property type="entry name" value="Beta Polymerase, domain 2"/>
    <property type="match status" value="1"/>
</dbReference>
<reference evidence="15 16" key="1">
    <citation type="submission" date="2019-12" db="EMBL/GenBank/DDBJ databases">
        <title>Microbes associate with the intestines of laboratory mice.</title>
        <authorList>
            <person name="Navarre W."/>
            <person name="Wong E."/>
        </authorList>
    </citation>
    <scope>NUCLEOTIDE SEQUENCE [LARGE SCALE GENOMIC DNA]</scope>
    <source>
        <strain evidence="15 16">NM51_B2-22</strain>
    </source>
</reference>
<feature type="binding site" evidence="11">
    <location>
        <position position="162"/>
    </location>
    <ligand>
        <name>ATP</name>
        <dbReference type="ChEBI" id="CHEBI:30616"/>
    </ligand>
</feature>
<keyword evidence="4 11" id="KW-0548">Nucleotidyltransferase</keyword>
<organism evidence="15 16">
    <name type="scientific">Streptococcus danieliae</name>
    <dbReference type="NCBI Taxonomy" id="747656"/>
    <lineage>
        <taxon>Bacteria</taxon>
        <taxon>Bacillati</taxon>
        <taxon>Bacillota</taxon>
        <taxon>Bacilli</taxon>
        <taxon>Lactobacillales</taxon>
        <taxon>Streptococcaceae</taxon>
        <taxon>Streptococcus</taxon>
    </lineage>
</organism>
<feature type="binding site" evidence="11">
    <location>
        <position position="168"/>
    </location>
    <ligand>
        <name>CTP</name>
        <dbReference type="ChEBI" id="CHEBI:37563"/>
    </ligand>
</feature>
<dbReference type="Gene3D" id="1.10.110.30">
    <property type="match status" value="1"/>
</dbReference>
<dbReference type="Gene3D" id="1.20.58.560">
    <property type="match status" value="1"/>
</dbReference>
<feature type="binding site" evidence="11">
    <location>
        <position position="168"/>
    </location>
    <ligand>
        <name>ATP</name>
        <dbReference type="ChEBI" id="CHEBI:30616"/>
    </ligand>
</feature>
<dbReference type="RefSeq" id="WP_160332659.1">
    <property type="nucleotide sequence ID" value="NZ_WSRS01000028.1"/>
</dbReference>
<dbReference type="InterPro" id="IPR023068">
    <property type="entry name" value="CCA-adding_enz_firmicutes"/>
</dbReference>
<comment type="catalytic activity">
    <reaction evidence="11">
        <text>a tRNA with a 3' CCA end + 2 CTP + ATP = a tRNA with a 3' CCACCA end + 3 diphosphate</text>
        <dbReference type="Rhea" id="RHEA:76235"/>
        <dbReference type="Rhea" id="RHEA-COMP:10468"/>
        <dbReference type="Rhea" id="RHEA-COMP:18655"/>
        <dbReference type="ChEBI" id="CHEBI:30616"/>
        <dbReference type="ChEBI" id="CHEBI:33019"/>
        <dbReference type="ChEBI" id="CHEBI:37563"/>
        <dbReference type="ChEBI" id="CHEBI:83071"/>
        <dbReference type="ChEBI" id="CHEBI:195187"/>
    </reaction>
</comment>
<feature type="binding site" evidence="11">
    <location>
        <position position="35"/>
    </location>
    <ligand>
        <name>CTP</name>
        <dbReference type="ChEBI" id="CHEBI:37563"/>
    </ligand>
</feature>
<comment type="miscellaneous">
    <text evidence="11">A single active site specifically recognizes both ATP and CTP and is responsible for their addition.</text>
</comment>
<feature type="binding site" evidence="11">
    <location>
        <position position="165"/>
    </location>
    <ligand>
        <name>ATP</name>
        <dbReference type="ChEBI" id="CHEBI:30616"/>
    </ligand>
</feature>
<feature type="binding site" evidence="11">
    <location>
        <position position="32"/>
    </location>
    <ligand>
        <name>ATP</name>
        <dbReference type="ChEBI" id="CHEBI:30616"/>
    </ligand>
</feature>
<comment type="similarity">
    <text evidence="11">Belongs to the tRNA nucleotidyltransferase/poly(A) polymerase family. Bacterial CCA-adding enzyme type 3 subfamily.</text>
</comment>
<keyword evidence="3 11" id="KW-0819">tRNA processing</keyword>
<evidence type="ECO:0000256" key="10">
    <source>
        <dbReference type="ARBA" id="ARBA00022884"/>
    </source>
</evidence>
<dbReference type="HAMAP" id="MF_01263">
    <property type="entry name" value="CCA_bact_type3"/>
    <property type="match status" value="1"/>
</dbReference>
<dbReference type="InterPro" id="IPR032828">
    <property type="entry name" value="PolyA_RNA-bd"/>
</dbReference>
<dbReference type="InterPro" id="IPR043519">
    <property type="entry name" value="NT_sf"/>
</dbReference>
<feature type="binding site" evidence="11">
    <location>
        <position position="116"/>
    </location>
    <ligand>
        <name>CTP</name>
        <dbReference type="ChEBI" id="CHEBI:37563"/>
    </ligand>
</feature>
<feature type="binding site" evidence="11">
    <location>
        <position position="159"/>
    </location>
    <ligand>
        <name>ATP</name>
        <dbReference type="ChEBI" id="CHEBI:30616"/>
    </ligand>
</feature>
<dbReference type="PANTHER" id="PTHR46173:SF1">
    <property type="entry name" value="CCA TRNA NUCLEOTIDYLTRANSFERASE 1, MITOCHONDRIAL"/>
    <property type="match status" value="1"/>
</dbReference>
<dbReference type="InterPro" id="IPR002646">
    <property type="entry name" value="PolA_pol_head_dom"/>
</dbReference>
<dbReference type="Pfam" id="PF12627">
    <property type="entry name" value="PolyA_pol_RNAbd"/>
    <property type="match status" value="1"/>
</dbReference>
<keyword evidence="2 11" id="KW-0808">Transferase</keyword>
<feature type="binding site" evidence="11">
    <location>
        <position position="159"/>
    </location>
    <ligand>
        <name>CTP</name>
        <dbReference type="ChEBI" id="CHEBI:37563"/>
    </ligand>
</feature>
<evidence type="ECO:0000259" key="13">
    <source>
        <dbReference type="Pfam" id="PF12627"/>
    </source>
</evidence>
<keyword evidence="5 11" id="KW-0479">Metal-binding</keyword>
<dbReference type="GO" id="GO:0001680">
    <property type="term" value="P:tRNA 3'-terminal CCA addition"/>
    <property type="evidence" value="ECO:0007669"/>
    <property type="project" value="UniProtKB-UniRule"/>
</dbReference>
<dbReference type="AlphaFoldDB" id="A0A7X3G8A3"/>
<feature type="domain" description="tRNA nucleotidyltransferase/poly(A) polymerase RNA and SrmB- binding" evidence="13">
    <location>
        <begin position="174"/>
        <end position="233"/>
    </location>
</feature>
<keyword evidence="8 11" id="KW-0067">ATP-binding</keyword>
<evidence type="ECO:0000256" key="5">
    <source>
        <dbReference type="ARBA" id="ARBA00022723"/>
    </source>
</evidence>
<proteinExistence type="inferred from homology"/>
<feature type="binding site" evidence="11">
    <location>
        <position position="116"/>
    </location>
    <ligand>
        <name>ATP</name>
        <dbReference type="ChEBI" id="CHEBI:30616"/>
    </ligand>
</feature>
<dbReference type="Gene3D" id="1.10.246.80">
    <property type="match status" value="1"/>
</dbReference>
<evidence type="ECO:0000256" key="3">
    <source>
        <dbReference type="ARBA" id="ARBA00022694"/>
    </source>
</evidence>
<dbReference type="Proteomes" id="UP000461595">
    <property type="component" value="Unassembled WGS sequence"/>
</dbReference>
<comment type="subunit">
    <text evidence="11">Homodimer.</text>
</comment>